<dbReference type="EMBL" id="UOFK01000327">
    <property type="protein sequence ID" value="VAW82608.1"/>
    <property type="molecule type" value="Genomic_DNA"/>
</dbReference>
<gene>
    <name evidence="2" type="ORF">MNBD_GAMMA13-982</name>
</gene>
<protein>
    <submittedName>
        <fullName evidence="2">Uncharacterized protein</fullName>
    </submittedName>
</protein>
<feature type="compositionally biased region" description="Polar residues" evidence="1">
    <location>
        <begin position="34"/>
        <end position="44"/>
    </location>
</feature>
<sequence>RWQAVHLLFIRGLKESDEADRGQATRDSRYAVENGSNVREYNNG</sequence>
<name>A0A3B0YP33_9ZZZZ</name>
<evidence type="ECO:0000256" key="1">
    <source>
        <dbReference type="SAM" id="MobiDB-lite"/>
    </source>
</evidence>
<feature type="compositionally biased region" description="Basic and acidic residues" evidence="1">
    <location>
        <begin position="17"/>
        <end position="30"/>
    </location>
</feature>
<organism evidence="2">
    <name type="scientific">hydrothermal vent metagenome</name>
    <dbReference type="NCBI Taxonomy" id="652676"/>
    <lineage>
        <taxon>unclassified sequences</taxon>
        <taxon>metagenomes</taxon>
        <taxon>ecological metagenomes</taxon>
    </lineage>
</organism>
<accession>A0A3B0YP33</accession>
<dbReference type="AlphaFoldDB" id="A0A3B0YP33"/>
<evidence type="ECO:0000313" key="2">
    <source>
        <dbReference type="EMBL" id="VAW82608.1"/>
    </source>
</evidence>
<feature type="region of interest" description="Disordered" evidence="1">
    <location>
        <begin position="17"/>
        <end position="44"/>
    </location>
</feature>
<feature type="non-terminal residue" evidence="2">
    <location>
        <position position="1"/>
    </location>
</feature>
<proteinExistence type="predicted"/>
<reference evidence="2" key="1">
    <citation type="submission" date="2018-06" db="EMBL/GenBank/DDBJ databases">
        <authorList>
            <person name="Zhirakovskaya E."/>
        </authorList>
    </citation>
    <scope>NUCLEOTIDE SEQUENCE</scope>
</reference>